<comment type="subcellular location">
    <subcellularLocation>
        <location evidence="1 13">Cytoplasm</location>
    </subcellularLocation>
</comment>
<dbReference type="SUPFAM" id="SSF111337">
    <property type="entry name" value="QueA-like"/>
    <property type="match status" value="1"/>
</dbReference>
<keyword evidence="4 13" id="KW-0963">Cytoplasm</keyword>
<dbReference type="Proteomes" id="UP000002072">
    <property type="component" value="Chromosome"/>
</dbReference>
<dbReference type="OrthoDB" id="9805933at2"/>
<dbReference type="HAMAP" id="MF_00113">
    <property type="entry name" value="QueA"/>
    <property type="match status" value="1"/>
</dbReference>
<dbReference type="RefSeq" id="WP_012858647.1">
    <property type="nucleotide sequence ID" value="NC_013515.1"/>
</dbReference>
<dbReference type="UniPathway" id="UPA00392"/>
<evidence type="ECO:0000256" key="11">
    <source>
        <dbReference type="ARBA" id="ARBA00069325"/>
    </source>
</evidence>
<evidence type="ECO:0000256" key="1">
    <source>
        <dbReference type="ARBA" id="ARBA00004496"/>
    </source>
</evidence>
<dbReference type="FunFam" id="3.40.1780.10:FF:000001">
    <property type="entry name" value="S-adenosylmethionine:tRNA ribosyltransferase-isomerase"/>
    <property type="match status" value="1"/>
</dbReference>
<dbReference type="Gene3D" id="3.40.1780.10">
    <property type="entry name" value="QueA-like"/>
    <property type="match status" value="1"/>
</dbReference>
<evidence type="ECO:0000256" key="8">
    <source>
        <dbReference type="ARBA" id="ARBA00052751"/>
    </source>
</evidence>
<sequence>MRVEDYDFELPLEFIAQHAIEPRDHSKLLVLNKNNGAIEDKKFYNIIDYLTPNDILVINRTKVIPARLFGKKENGVILECFLLKRIDLKKWEVLLKPAKKLKINDKLIFSEKLSAKLLEIKEDGNRIMEFEFEGVFEEILDELAEMPLPPYITEKLENKNRYQTVYAKSGESVAAPTAGLHFTTELLEKIEKKGITIVEVYLTVGLGTFRPVQVENVEDHIMHSEEYIVPEKTAEIINQGKKDGKRIIAVGTTSIRTLESSLDDNNNLIAQKSETSIFIHGEYKFKIVDALITNFHLPKSTLIMLVSSFANKEYVMNAYQHAIKNNYRFFSFGDAMFIQGEL</sequence>
<comment type="subunit">
    <text evidence="3 13">Monomer.</text>
</comment>
<organism evidence="14 15">
    <name type="scientific">Streptobacillus moniliformis (strain ATCC 14647 / DSM 12112 / NCTC 10651 / 9901)</name>
    <dbReference type="NCBI Taxonomy" id="519441"/>
    <lineage>
        <taxon>Bacteria</taxon>
        <taxon>Fusobacteriati</taxon>
        <taxon>Fusobacteriota</taxon>
        <taxon>Fusobacteriia</taxon>
        <taxon>Fusobacteriales</taxon>
        <taxon>Leptotrichiaceae</taxon>
        <taxon>Streptobacillus</taxon>
    </lineage>
</organism>
<dbReference type="InterPro" id="IPR036100">
    <property type="entry name" value="QueA_sf"/>
</dbReference>
<reference evidence="14 15" key="1">
    <citation type="journal article" date="2009" name="Stand. Genomic Sci.">
        <title>Complete genome sequence of Streptobacillus moniliformis type strain (9901T).</title>
        <authorList>
            <person name="Nolan M."/>
            <person name="Gronow S."/>
            <person name="Lapidus A."/>
            <person name="Ivanova N."/>
            <person name="Copeland A."/>
            <person name="Lucas S."/>
            <person name="Del Rio T.G."/>
            <person name="Chen F."/>
            <person name="Tice H."/>
            <person name="Pitluck S."/>
            <person name="Cheng J.F."/>
            <person name="Sims D."/>
            <person name="Meincke L."/>
            <person name="Bruce D."/>
            <person name="Goodwin L."/>
            <person name="Brettin T."/>
            <person name="Han C."/>
            <person name="Detter J.C."/>
            <person name="Ovchinikova G."/>
            <person name="Pati A."/>
            <person name="Mavromatis K."/>
            <person name="Mikhailova N."/>
            <person name="Chen A."/>
            <person name="Palaniappan K."/>
            <person name="Land M."/>
            <person name="Hauser L."/>
            <person name="Chang Y.J."/>
            <person name="Jeffries C.D."/>
            <person name="Rohde M."/>
            <person name="Sproer C."/>
            <person name="Goker M."/>
            <person name="Bristow J."/>
            <person name="Eisen J.A."/>
            <person name="Markowitz V."/>
            <person name="Hugenholtz P."/>
            <person name="Kyrpides N.C."/>
            <person name="Klenk H.P."/>
            <person name="Chain P."/>
        </authorList>
    </citation>
    <scope>NUCLEOTIDE SEQUENCE [LARGE SCALE GENOMIC DNA]</scope>
    <source>
        <strain evidence="15">ATCC 14647 / DSM 12112 / NCTC 10651 / 9901</strain>
    </source>
</reference>
<evidence type="ECO:0000256" key="3">
    <source>
        <dbReference type="ARBA" id="ARBA00011245"/>
    </source>
</evidence>
<dbReference type="InterPro" id="IPR042119">
    <property type="entry name" value="QueA_dom2"/>
</dbReference>
<evidence type="ECO:0000256" key="2">
    <source>
        <dbReference type="ARBA" id="ARBA00004691"/>
    </source>
</evidence>
<comment type="pathway">
    <text evidence="2 13">tRNA modification; tRNA-queuosine biosynthesis.</text>
</comment>
<gene>
    <name evidence="13" type="primary">queA</name>
    <name evidence="14" type="ordered locus">Smon_0617</name>
</gene>
<evidence type="ECO:0000256" key="4">
    <source>
        <dbReference type="ARBA" id="ARBA00022490"/>
    </source>
</evidence>
<accession>D1AXR9</accession>
<keyword evidence="6 13" id="KW-0949">S-adenosyl-L-methionine</keyword>
<keyword evidence="15" id="KW-1185">Reference proteome</keyword>
<evidence type="ECO:0000313" key="15">
    <source>
        <dbReference type="Proteomes" id="UP000002072"/>
    </source>
</evidence>
<evidence type="ECO:0000256" key="9">
    <source>
        <dbReference type="ARBA" id="ARBA00061210"/>
    </source>
</evidence>
<keyword evidence="5 13" id="KW-0808">Transferase</keyword>
<dbReference type="PANTHER" id="PTHR30307">
    <property type="entry name" value="S-ADENOSYLMETHIONINE:TRNA RIBOSYLTRANSFERASE-ISOMERASE"/>
    <property type="match status" value="1"/>
</dbReference>
<dbReference type="HOGENOM" id="CLU_039110_1_0_0"/>
<evidence type="ECO:0000256" key="5">
    <source>
        <dbReference type="ARBA" id="ARBA00022679"/>
    </source>
</evidence>
<dbReference type="EC" id="2.4.99.17" evidence="10 13"/>
<dbReference type="KEGG" id="smf:Smon_0617"/>
<dbReference type="InterPro" id="IPR003699">
    <property type="entry name" value="QueA"/>
</dbReference>
<dbReference type="NCBIfam" id="NF001140">
    <property type="entry name" value="PRK00147.1"/>
    <property type="match status" value="1"/>
</dbReference>
<dbReference type="GO" id="GO:0051075">
    <property type="term" value="F:S-adenosylmethionine:tRNA ribosyltransferase-isomerase activity"/>
    <property type="evidence" value="ECO:0007669"/>
    <property type="project" value="UniProtKB-EC"/>
</dbReference>
<evidence type="ECO:0000313" key="14">
    <source>
        <dbReference type="EMBL" id="ACZ01095.1"/>
    </source>
</evidence>
<evidence type="ECO:0000256" key="13">
    <source>
        <dbReference type="HAMAP-Rule" id="MF_00113"/>
    </source>
</evidence>
<dbReference type="EMBL" id="CP001779">
    <property type="protein sequence ID" value="ACZ01095.1"/>
    <property type="molecule type" value="Genomic_DNA"/>
</dbReference>
<evidence type="ECO:0000256" key="7">
    <source>
        <dbReference type="ARBA" id="ARBA00022785"/>
    </source>
</evidence>
<dbReference type="Gene3D" id="2.40.10.240">
    <property type="entry name" value="QueA-like"/>
    <property type="match status" value="1"/>
</dbReference>
<comment type="catalytic activity">
    <reaction evidence="8 13">
        <text>7-aminomethyl-7-carbaguanosine(34) in tRNA + S-adenosyl-L-methionine = epoxyqueuosine(34) in tRNA + adenine + L-methionine + 2 H(+)</text>
        <dbReference type="Rhea" id="RHEA:32155"/>
        <dbReference type="Rhea" id="RHEA-COMP:10342"/>
        <dbReference type="Rhea" id="RHEA-COMP:18582"/>
        <dbReference type="ChEBI" id="CHEBI:15378"/>
        <dbReference type="ChEBI" id="CHEBI:16708"/>
        <dbReference type="ChEBI" id="CHEBI:57844"/>
        <dbReference type="ChEBI" id="CHEBI:59789"/>
        <dbReference type="ChEBI" id="CHEBI:82833"/>
        <dbReference type="ChEBI" id="CHEBI:194443"/>
        <dbReference type="EC" id="2.4.99.17"/>
    </reaction>
</comment>
<name>D1AXR9_STRM9</name>
<dbReference type="GeneID" id="29673026"/>
<evidence type="ECO:0000256" key="6">
    <source>
        <dbReference type="ARBA" id="ARBA00022691"/>
    </source>
</evidence>
<dbReference type="NCBIfam" id="TIGR00113">
    <property type="entry name" value="queA"/>
    <property type="match status" value="1"/>
</dbReference>
<comment type="function">
    <text evidence="13">Transfers and isomerizes the ribose moiety from AdoMet to the 7-aminomethyl group of 7-deazaguanine (preQ1-tRNA) to give epoxyqueuosine (oQ-tRNA).</text>
</comment>
<dbReference type="eggNOG" id="COG0809">
    <property type="taxonomic scope" value="Bacteria"/>
</dbReference>
<dbReference type="PANTHER" id="PTHR30307:SF0">
    <property type="entry name" value="S-ADENOSYLMETHIONINE:TRNA RIBOSYLTRANSFERASE-ISOMERASE"/>
    <property type="match status" value="1"/>
</dbReference>
<comment type="similarity">
    <text evidence="9 13">Belongs to the QueA family.</text>
</comment>
<dbReference type="AlphaFoldDB" id="D1AXR9"/>
<keyword evidence="7 13" id="KW-0671">Queuosine biosynthesis</keyword>
<evidence type="ECO:0000256" key="12">
    <source>
        <dbReference type="ARBA" id="ARBA00076160"/>
    </source>
</evidence>
<dbReference type="STRING" id="519441.Smon_0617"/>
<dbReference type="GO" id="GO:0005737">
    <property type="term" value="C:cytoplasm"/>
    <property type="evidence" value="ECO:0007669"/>
    <property type="project" value="UniProtKB-SubCell"/>
</dbReference>
<evidence type="ECO:0000256" key="10">
    <source>
        <dbReference type="ARBA" id="ARBA00066503"/>
    </source>
</evidence>
<dbReference type="GO" id="GO:0008616">
    <property type="term" value="P:tRNA queuosine(34) biosynthetic process"/>
    <property type="evidence" value="ECO:0007669"/>
    <property type="project" value="UniProtKB-UniRule"/>
</dbReference>
<dbReference type="Pfam" id="PF02547">
    <property type="entry name" value="Queuosine_synth"/>
    <property type="match status" value="1"/>
</dbReference>
<proteinExistence type="inferred from homology"/>
<dbReference type="InterPro" id="IPR042118">
    <property type="entry name" value="QueA_dom1"/>
</dbReference>
<protein>
    <recommendedName>
        <fullName evidence="11 13">S-adenosylmethionine:tRNA ribosyltransferase-isomerase</fullName>
        <ecNumber evidence="10 13">2.4.99.17</ecNumber>
    </recommendedName>
    <alternativeName>
        <fullName evidence="12 13">Queuosine biosynthesis protein QueA</fullName>
    </alternativeName>
</protein>
<dbReference type="FunFam" id="2.40.10.240:FF:000002">
    <property type="entry name" value="S-adenosylmethionine:tRNA ribosyltransferase-isomerase"/>
    <property type="match status" value="1"/>
</dbReference>